<sequence length="192" mass="21486">MLSLSFTYLSTAVASVFALWFLTVGYTQNPATFPAPHSARDLPHHSTLAEPSGKQDSIPIMPYTIVSFETRKPDLTPAEFEDYYDNVHVRVIQEAMGPSFPKSHARYYLKRQPDDPKNANSTIPLVFIGSVEDVDYDAIVIMTFESEQHLLDFQTKYGEPDIAAKIGASADKFIIQSKLRVMGLKDPHITSC</sequence>
<dbReference type="EMBL" id="KZ678137">
    <property type="protein sequence ID" value="PSN65034.1"/>
    <property type="molecule type" value="Genomic_DNA"/>
</dbReference>
<dbReference type="Pfam" id="PF07110">
    <property type="entry name" value="EthD"/>
    <property type="match status" value="1"/>
</dbReference>
<evidence type="ECO:0000259" key="2">
    <source>
        <dbReference type="Pfam" id="PF07110"/>
    </source>
</evidence>
<feature type="domain" description="EthD" evidence="2">
    <location>
        <begin position="72"/>
        <end position="174"/>
    </location>
</feature>
<dbReference type="Gene3D" id="3.30.70.100">
    <property type="match status" value="1"/>
</dbReference>
<dbReference type="InterPro" id="IPR009799">
    <property type="entry name" value="EthD_dom"/>
</dbReference>
<gene>
    <name evidence="3" type="ORF">BS50DRAFT_575141</name>
</gene>
<dbReference type="Proteomes" id="UP000240883">
    <property type="component" value="Unassembled WGS sequence"/>
</dbReference>
<comment type="similarity">
    <text evidence="1">Belongs to the tpcK family.</text>
</comment>
<evidence type="ECO:0000313" key="3">
    <source>
        <dbReference type="EMBL" id="PSN65034.1"/>
    </source>
</evidence>
<accession>A0A2T2NHY2</accession>
<protein>
    <recommendedName>
        <fullName evidence="2">EthD domain-containing protein</fullName>
    </recommendedName>
</protein>
<keyword evidence="4" id="KW-1185">Reference proteome</keyword>
<name>A0A2T2NHY2_CORCC</name>
<evidence type="ECO:0000313" key="4">
    <source>
        <dbReference type="Proteomes" id="UP000240883"/>
    </source>
</evidence>
<organism evidence="3 4">
    <name type="scientific">Corynespora cassiicola Philippines</name>
    <dbReference type="NCBI Taxonomy" id="1448308"/>
    <lineage>
        <taxon>Eukaryota</taxon>
        <taxon>Fungi</taxon>
        <taxon>Dikarya</taxon>
        <taxon>Ascomycota</taxon>
        <taxon>Pezizomycotina</taxon>
        <taxon>Dothideomycetes</taxon>
        <taxon>Pleosporomycetidae</taxon>
        <taxon>Pleosporales</taxon>
        <taxon>Corynesporascaceae</taxon>
        <taxon>Corynespora</taxon>
    </lineage>
</organism>
<dbReference type="GO" id="GO:0016491">
    <property type="term" value="F:oxidoreductase activity"/>
    <property type="evidence" value="ECO:0007669"/>
    <property type="project" value="InterPro"/>
</dbReference>
<dbReference type="SUPFAM" id="SSF54909">
    <property type="entry name" value="Dimeric alpha+beta barrel"/>
    <property type="match status" value="1"/>
</dbReference>
<reference evidence="3 4" key="1">
    <citation type="journal article" date="2018" name="Front. Microbiol.">
        <title>Genome-Wide Analysis of Corynespora cassiicola Leaf Fall Disease Putative Effectors.</title>
        <authorList>
            <person name="Lopez D."/>
            <person name="Ribeiro S."/>
            <person name="Label P."/>
            <person name="Fumanal B."/>
            <person name="Venisse J.S."/>
            <person name="Kohler A."/>
            <person name="de Oliveira R.R."/>
            <person name="Labutti K."/>
            <person name="Lipzen A."/>
            <person name="Lail K."/>
            <person name="Bauer D."/>
            <person name="Ohm R.A."/>
            <person name="Barry K.W."/>
            <person name="Spatafora J."/>
            <person name="Grigoriev I.V."/>
            <person name="Martin F.M."/>
            <person name="Pujade-Renaud V."/>
        </authorList>
    </citation>
    <scope>NUCLEOTIDE SEQUENCE [LARGE SCALE GENOMIC DNA]</scope>
    <source>
        <strain evidence="3 4">Philippines</strain>
    </source>
</reference>
<dbReference type="AlphaFoldDB" id="A0A2T2NHY2"/>
<proteinExistence type="inferred from homology"/>
<dbReference type="InterPro" id="IPR011008">
    <property type="entry name" value="Dimeric_a/b-barrel"/>
</dbReference>
<evidence type="ECO:0000256" key="1">
    <source>
        <dbReference type="ARBA" id="ARBA00005986"/>
    </source>
</evidence>
<dbReference type="OrthoDB" id="2519291at2759"/>